<keyword evidence="2" id="KW-1185">Reference proteome</keyword>
<organism evidence="1 2">
    <name type="scientific">Dothistroma septosporum (strain NZE10 / CBS 128990)</name>
    <name type="common">Red band needle blight fungus</name>
    <name type="synonym">Mycosphaerella pini</name>
    <dbReference type="NCBI Taxonomy" id="675120"/>
    <lineage>
        <taxon>Eukaryota</taxon>
        <taxon>Fungi</taxon>
        <taxon>Dikarya</taxon>
        <taxon>Ascomycota</taxon>
        <taxon>Pezizomycotina</taxon>
        <taxon>Dothideomycetes</taxon>
        <taxon>Dothideomycetidae</taxon>
        <taxon>Mycosphaerellales</taxon>
        <taxon>Mycosphaerellaceae</taxon>
        <taxon>Dothistroma</taxon>
    </lineage>
</organism>
<proteinExistence type="predicted"/>
<accession>N1PFW1</accession>
<evidence type="ECO:0000313" key="1">
    <source>
        <dbReference type="EMBL" id="EME41004.1"/>
    </source>
</evidence>
<dbReference type="HOGENOM" id="CLU_2694461_0_0_1"/>
<name>N1PFW1_DOTSN</name>
<dbReference type="EMBL" id="KB446543">
    <property type="protein sequence ID" value="EME41004.1"/>
    <property type="molecule type" value="Genomic_DNA"/>
</dbReference>
<reference evidence="1 2" key="2">
    <citation type="journal article" date="2012" name="PLoS Pathog.">
        <title>Diverse lifestyles and strategies of plant pathogenesis encoded in the genomes of eighteen Dothideomycetes fungi.</title>
        <authorList>
            <person name="Ohm R.A."/>
            <person name="Feau N."/>
            <person name="Henrissat B."/>
            <person name="Schoch C.L."/>
            <person name="Horwitz B.A."/>
            <person name="Barry K.W."/>
            <person name="Condon B.J."/>
            <person name="Copeland A.C."/>
            <person name="Dhillon B."/>
            <person name="Glaser F."/>
            <person name="Hesse C.N."/>
            <person name="Kosti I."/>
            <person name="LaButti K."/>
            <person name="Lindquist E.A."/>
            <person name="Lucas S."/>
            <person name="Salamov A.A."/>
            <person name="Bradshaw R.E."/>
            <person name="Ciuffetti L."/>
            <person name="Hamelin R.C."/>
            <person name="Kema G.H.J."/>
            <person name="Lawrence C."/>
            <person name="Scott J.A."/>
            <person name="Spatafora J.W."/>
            <person name="Turgeon B.G."/>
            <person name="de Wit P.J.G.M."/>
            <person name="Zhong S."/>
            <person name="Goodwin S.B."/>
            <person name="Grigoriev I.V."/>
        </authorList>
    </citation>
    <scope>NUCLEOTIDE SEQUENCE [LARGE SCALE GENOMIC DNA]</scope>
    <source>
        <strain evidence="2">NZE10 / CBS 128990</strain>
    </source>
</reference>
<sequence>PCSSPTVRTATSTLRVPPAFSSKTTISHSLSAPVHAWSLAARLTPTSSRWRKKPCVSHSSASAVTRIQATPRSS</sequence>
<protein>
    <submittedName>
        <fullName evidence="1">Uncharacterized protein</fullName>
    </submittedName>
</protein>
<gene>
    <name evidence="1" type="ORF">DOTSEDRAFT_74521</name>
</gene>
<dbReference type="AlphaFoldDB" id="N1PFW1"/>
<evidence type="ECO:0000313" key="2">
    <source>
        <dbReference type="Proteomes" id="UP000016933"/>
    </source>
</evidence>
<feature type="non-terminal residue" evidence="1">
    <location>
        <position position="1"/>
    </location>
</feature>
<reference evidence="2" key="1">
    <citation type="journal article" date="2012" name="PLoS Genet.">
        <title>The genomes of the fungal plant pathogens Cladosporium fulvum and Dothistroma septosporum reveal adaptation to different hosts and lifestyles but also signatures of common ancestry.</title>
        <authorList>
            <person name="de Wit P.J.G.M."/>
            <person name="van der Burgt A."/>
            <person name="Oekmen B."/>
            <person name="Stergiopoulos I."/>
            <person name="Abd-Elsalam K.A."/>
            <person name="Aerts A.L."/>
            <person name="Bahkali A.H."/>
            <person name="Beenen H.G."/>
            <person name="Chettri P."/>
            <person name="Cox M.P."/>
            <person name="Datema E."/>
            <person name="de Vries R.P."/>
            <person name="Dhillon B."/>
            <person name="Ganley A.R."/>
            <person name="Griffiths S.A."/>
            <person name="Guo Y."/>
            <person name="Hamelin R.C."/>
            <person name="Henrissat B."/>
            <person name="Kabir M.S."/>
            <person name="Jashni M.K."/>
            <person name="Kema G."/>
            <person name="Klaubauf S."/>
            <person name="Lapidus A."/>
            <person name="Levasseur A."/>
            <person name="Lindquist E."/>
            <person name="Mehrabi R."/>
            <person name="Ohm R.A."/>
            <person name="Owen T.J."/>
            <person name="Salamov A."/>
            <person name="Schwelm A."/>
            <person name="Schijlen E."/>
            <person name="Sun H."/>
            <person name="van den Burg H.A."/>
            <person name="van Ham R.C.H.J."/>
            <person name="Zhang S."/>
            <person name="Goodwin S.B."/>
            <person name="Grigoriev I.V."/>
            <person name="Collemare J."/>
            <person name="Bradshaw R.E."/>
        </authorList>
    </citation>
    <scope>NUCLEOTIDE SEQUENCE [LARGE SCALE GENOMIC DNA]</scope>
    <source>
        <strain evidence="2">NZE10 / CBS 128990</strain>
    </source>
</reference>
<dbReference type="Proteomes" id="UP000016933">
    <property type="component" value="Unassembled WGS sequence"/>
</dbReference>